<dbReference type="AlphaFoldDB" id="A0A286IBX3"/>
<keyword evidence="3" id="KW-1185">Reference proteome</keyword>
<dbReference type="RefSeq" id="WP_097108055.1">
    <property type="nucleotide sequence ID" value="NZ_OCPC01000003.1"/>
</dbReference>
<proteinExistence type="predicted"/>
<evidence type="ECO:0000313" key="3">
    <source>
        <dbReference type="Proteomes" id="UP000219465"/>
    </source>
</evidence>
<evidence type="ECO:0008006" key="4">
    <source>
        <dbReference type="Google" id="ProtNLM"/>
    </source>
</evidence>
<evidence type="ECO:0000313" key="2">
    <source>
        <dbReference type="EMBL" id="SOE17571.1"/>
    </source>
</evidence>
<protein>
    <recommendedName>
        <fullName evidence="4">Protein RhiA</fullName>
    </recommendedName>
</protein>
<organism evidence="2 3">
    <name type="scientific">Hoeflea halophila</name>
    <dbReference type="NCBI Taxonomy" id="714899"/>
    <lineage>
        <taxon>Bacteria</taxon>
        <taxon>Pseudomonadati</taxon>
        <taxon>Pseudomonadota</taxon>
        <taxon>Alphaproteobacteria</taxon>
        <taxon>Hyphomicrobiales</taxon>
        <taxon>Rhizobiaceae</taxon>
        <taxon>Hoeflea</taxon>
    </lineage>
</organism>
<feature type="region of interest" description="Disordered" evidence="1">
    <location>
        <begin position="108"/>
        <end position="128"/>
    </location>
</feature>
<name>A0A286IBX3_9HYPH</name>
<dbReference type="EMBL" id="OCPC01000003">
    <property type="protein sequence ID" value="SOE17571.1"/>
    <property type="molecule type" value="Genomic_DNA"/>
</dbReference>
<dbReference type="OrthoDB" id="2661796at2"/>
<reference evidence="3" key="1">
    <citation type="submission" date="2017-08" db="EMBL/GenBank/DDBJ databases">
        <authorList>
            <person name="Varghese N."/>
            <person name="Submissions S."/>
        </authorList>
    </citation>
    <scope>NUCLEOTIDE SEQUENCE [LARGE SCALE GENOMIC DNA]</scope>
    <source>
        <strain evidence="3">KCTC 23107</strain>
    </source>
</reference>
<accession>A0A286IBX3</accession>
<evidence type="ECO:0000256" key="1">
    <source>
        <dbReference type="SAM" id="MobiDB-lite"/>
    </source>
</evidence>
<gene>
    <name evidence="2" type="ORF">SAMN05877838_2472</name>
</gene>
<sequence length="231" mass="24950">MSIHISYADQTMPFESLMSQSHAEAMGQGTQYSLKLINQSAQPWTFYVYQKMPAQVADVFSLAWFCSPYMIRVGDHIRFTWEIEYNFVWSDTGQLIPGVTFDAGGPKDCSPSGKNTTEFSLTPGPGLSDPVKGPPDGSLIINDAADVPNNKFSVGIGMSGTGSYAVQAGTNLQHVFTPTPSYWVAAGTNTRIGTVLNINTITQTAEAKFKSAVFALDCVLGGDNTWDINPA</sequence>
<dbReference type="Proteomes" id="UP000219465">
    <property type="component" value="Unassembled WGS sequence"/>
</dbReference>